<evidence type="ECO:0000313" key="2">
    <source>
        <dbReference type="Proteomes" id="UP000306509"/>
    </source>
</evidence>
<name>A0A4U8Q9H8_9FIRM</name>
<reference evidence="1 2" key="1">
    <citation type="journal article" date="2019" name="Anaerobe">
        <title>Detection of Robinsoniella peoriensis in multiple bone samples of a trauma patient.</title>
        <authorList>
            <person name="Schrottner P."/>
            <person name="Hartwich K."/>
            <person name="Bunk B."/>
            <person name="Schober I."/>
            <person name="Helbig S."/>
            <person name="Rudolph W.W."/>
            <person name="Gunzer F."/>
        </authorList>
    </citation>
    <scope>NUCLEOTIDE SEQUENCE [LARGE SCALE GENOMIC DNA]</scope>
    <source>
        <strain evidence="1 2">DSM 106044</strain>
    </source>
</reference>
<keyword evidence="2" id="KW-1185">Reference proteome</keyword>
<dbReference type="STRING" id="180332.GCA_000797495_04705"/>
<gene>
    <name evidence="1" type="ORF">DSM106044_01582</name>
</gene>
<comment type="caution">
    <text evidence="1">The sequence shown here is derived from an EMBL/GenBank/DDBJ whole genome shotgun (WGS) entry which is preliminary data.</text>
</comment>
<accession>A0A4U8Q9H8</accession>
<organism evidence="1 2">
    <name type="scientific">Robinsoniella peoriensis</name>
    <dbReference type="NCBI Taxonomy" id="180332"/>
    <lineage>
        <taxon>Bacteria</taxon>
        <taxon>Bacillati</taxon>
        <taxon>Bacillota</taxon>
        <taxon>Clostridia</taxon>
        <taxon>Lachnospirales</taxon>
        <taxon>Lachnospiraceae</taxon>
        <taxon>Robinsoniella</taxon>
    </lineage>
</organism>
<sequence length="156" mass="18166">MFIKNLSGHLHQYGICELPLYEIVDSIDYMSAFSDYTEHVVPNIDLKREDIISNMIREVTFDENGYKESKMRIIKPAEGKKDPEKQYLISGKSIYTVVESGMDDYDTMGRMYHLVNGWACENQLEMKGVVYIRTRICVVGSLNPRNYYECWIPINS</sequence>
<dbReference type="Proteomes" id="UP000306509">
    <property type="component" value="Unassembled WGS sequence"/>
</dbReference>
<dbReference type="AlphaFoldDB" id="A0A4U8Q9H8"/>
<evidence type="ECO:0000313" key="1">
    <source>
        <dbReference type="EMBL" id="TLD01601.1"/>
    </source>
</evidence>
<proteinExistence type="predicted"/>
<evidence type="ECO:0008006" key="3">
    <source>
        <dbReference type="Google" id="ProtNLM"/>
    </source>
</evidence>
<dbReference type="EMBL" id="QGQD01000036">
    <property type="protein sequence ID" value="TLD01601.1"/>
    <property type="molecule type" value="Genomic_DNA"/>
</dbReference>
<protein>
    <recommendedName>
        <fullName evidence="3">GyrI-like small molecule binding domain-containing protein</fullName>
    </recommendedName>
</protein>